<evidence type="ECO:0000256" key="2">
    <source>
        <dbReference type="SAM" id="Phobius"/>
    </source>
</evidence>
<keyword evidence="4" id="KW-1185">Reference proteome</keyword>
<keyword evidence="2" id="KW-0812">Transmembrane</keyword>
<sequence length="163" mass="17247">MSTNTATARVATDHLSGAAAAAARVRQPARPPVRAVRPRLRVVPAPRRSAAGLALFCVGLLGTGLLMLLLLTISIGEGAYELRELKDQQRELAEQRQALTEQVQQQAAPGRLTAEARKLGMVPAPNPVFLNPDNGSVKGEPEAATSPPTPEKSDDTQTGEPSR</sequence>
<comment type="caution">
    <text evidence="3">The sequence shown here is derived from an EMBL/GenBank/DDBJ whole genome shotgun (WGS) entry which is preliminary data.</text>
</comment>
<reference evidence="3" key="1">
    <citation type="submission" date="2021-11" db="EMBL/GenBank/DDBJ databases">
        <title>Streptomyces corallinus and Kineosporia corallina sp. nov., two new coral-derived marine actinobacteria.</title>
        <authorList>
            <person name="Buangrab K."/>
            <person name="Sutthacheep M."/>
            <person name="Yeemin T."/>
            <person name="Harunari E."/>
            <person name="Igarashi Y."/>
            <person name="Sripreechasak P."/>
            <person name="Kanchanasin P."/>
            <person name="Tanasupawat S."/>
            <person name="Phongsopitanun W."/>
        </authorList>
    </citation>
    <scope>NUCLEOTIDE SEQUENCE</scope>
    <source>
        <strain evidence="3">JCM 31032</strain>
    </source>
</reference>
<dbReference type="EMBL" id="JAJOMB010000005">
    <property type="protein sequence ID" value="MCD5311486.1"/>
    <property type="molecule type" value="Genomic_DNA"/>
</dbReference>
<protein>
    <recommendedName>
        <fullName evidence="5">Cell division protein FtsL</fullName>
    </recommendedName>
</protein>
<evidence type="ECO:0000313" key="4">
    <source>
        <dbReference type="Proteomes" id="UP001138997"/>
    </source>
</evidence>
<name>A0A9X1STM8_9ACTN</name>
<feature type="region of interest" description="Disordered" evidence="1">
    <location>
        <begin position="122"/>
        <end position="163"/>
    </location>
</feature>
<keyword evidence="2" id="KW-0472">Membrane</keyword>
<proteinExistence type="predicted"/>
<keyword evidence="2" id="KW-1133">Transmembrane helix</keyword>
<evidence type="ECO:0008006" key="5">
    <source>
        <dbReference type="Google" id="ProtNLM"/>
    </source>
</evidence>
<dbReference type="Proteomes" id="UP001138997">
    <property type="component" value="Unassembled WGS sequence"/>
</dbReference>
<feature type="transmembrane region" description="Helical" evidence="2">
    <location>
        <begin position="50"/>
        <end position="73"/>
    </location>
</feature>
<gene>
    <name evidence="3" type="ORF">LR394_11290</name>
</gene>
<dbReference type="AlphaFoldDB" id="A0A9X1STM8"/>
<evidence type="ECO:0000256" key="1">
    <source>
        <dbReference type="SAM" id="MobiDB-lite"/>
    </source>
</evidence>
<evidence type="ECO:0000313" key="3">
    <source>
        <dbReference type="EMBL" id="MCD5311486.1"/>
    </source>
</evidence>
<dbReference type="RefSeq" id="WP_231440720.1">
    <property type="nucleotide sequence ID" value="NZ_JAJOMB010000005.1"/>
</dbReference>
<organism evidence="3 4">
    <name type="scientific">Kineosporia babensis</name>
    <dbReference type="NCBI Taxonomy" id="499548"/>
    <lineage>
        <taxon>Bacteria</taxon>
        <taxon>Bacillati</taxon>
        <taxon>Actinomycetota</taxon>
        <taxon>Actinomycetes</taxon>
        <taxon>Kineosporiales</taxon>
        <taxon>Kineosporiaceae</taxon>
        <taxon>Kineosporia</taxon>
    </lineage>
</organism>
<accession>A0A9X1STM8</accession>